<evidence type="ECO:0000256" key="10">
    <source>
        <dbReference type="ARBA" id="ARBA00039401"/>
    </source>
</evidence>
<dbReference type="GO" id="GO:0000156">
    <property type="term" value="F:phosphorelay response regulator activity"/>
    <property type="evidence" value="ECO:0007669"/>
    <property type="project" value="TreeGrafter"/>
</dbReference>
<dbReference type="SUPFAM" id="SSF47384">
    <property type="entry name" value="Homodimeric domain of signal transducing histidine kinase"/>
    <property type="match status" value="1"/>
</dbReference>
<dbReference type="InterPro" id="IPR005467">
    <property type="entry name" value="His_kinase_dom"/>
</dbReference>
<keyword evidence="14" id="KW-1185">Reference proteome</keyword>
<dbReference type="GO" id="GO:0000155">
    <property type="term" value="F:phosphorelay sensor kinase activity"/>
    <property type="evidence" value="ECO:0007669"/>
    <property type="project" value="InterPro"/>
</dbReference>
<dbReference type="EC" id="2.7.13.3" evidence="3"/>
<evidence type="ECO:0000256" key="4">
    <source>
        <dbReference type="ARBA" id="ARBA00022553"/>
    </source>
</evidence>
<dbReference type="CDD" id="cd00082">
    <property type="entry name" value="HisKA"/>
    <property type="match status" value="1"/>
</dbReference>
<evidence type="ECO:0000313" key="14">
    <source>
        <dbReference type="Proteomes" id="UP000264006"/>
    </source>
</evidence>
<feature type="transmembrane region" description="Helical" evidence="11">
    <location>
        <begin position="91"/>
        <end position="113"/>
    </location>
</feature>
<dbReference type="SMART" id="SM00388">
    <property type="entry name" value="HisKA"/>
    <property type="match status" value="1"/>
</dbReference>
<keyword evidence="9" id="KW-0902">Two-component regulatory system</keyword>
<dbReference type="InterPro" id="IPR036097">
    <property type="entry name" value="HisK_dim/P_sf"/>
</dbReference>
<dbReference type="InterPro" id="IPR003594">
    <property type="entry name" value="HATPase_dom"/>
</dbReference>
<dbReference type="PROSITE" id="PS50109">
    <property type="entry name" value="HIS_KIN"/>
    <property type="match status" value="1"/>
</dbReference>
<keyword evidence="11" id="KW-1133">Transmembrane helix</keyword>
<evidence type="ECO:0000256" key="11">
    <source>
        <dbReference type="SAM" id="Phobius"/>
    </source>
</evidence>
<feature type="transmembrane region" description="Helical" evidence="11">
    <location>
        <begin position="171"/>
        <end position="189"/>
    </location>
</feature>
<reference evidence="13 14" key="1">
    <citation type="submission" date="2018-09" db="EMBL/GenBank/DDBJ databases">
        <title>Complete genome sequence of Euzebya sp. DY32-46 isolated from seawater of Pacific Ocean.</title>
        <authorList>
            <person name="Xu L."/>
            <person name="Wu Y.-H."/>
            <person name="Xu X.-W."/>
        </authorList>
    </citation>
    <scope>NUCLEOTIDE SEQUENCE [LARGE SCALE GENOMIC DNA]</scope>
    <source>
        <strain evidence="13 14">DY32-46</strain>
    </source>
</reference>
<evidence type="ECO:0000256" key="6">
    <source>
        <dbReference type="ARBA" id="ARBA00022741"/>
    </source>
</evidence>
<gene>
    <name evidence="13" type="ORF">DVS28_a0239</name>
</gene>
<evidence type="ECO:0000256" key="1">
    <source>
        <dbReference type="ARBA" id="ARBA00000085"/>
    </source>
</evidence>
<dbReference type="KEGG" id="euz:DVS28_a0239"/>
<dbReference type="Gene3D" id="3.30.565.10">
    <property type="entry name" value="Histidine kinase-like ATPase, C-terminal domain"/>
    <property type="match status" value="1"/>
</dbReference>
<dbReference type="EMBL" id="CP031165">
    <property type="protein sequence ID" value="AXV04947.1"/>
    <property type="molecule type" value="Genomic_DNA"/>
</dbReference>
<accession>A0A346XRV0</accession>
<evidence type="ECO:0000313" key="13">
    <source>
        <dbReference type="EMBL" id="AXV04947.1"/>
    </source>
</evidence>
<dbReference type="Pfam" id="PF02518">
    <property type="entry name" value="HATPase_c"/>
    <property type="match status" value="1"/>
</dbReference>
<keyword evidence="7 13" id="KW-0418">Kinase</keyword>
<dbReference type="GO" id="GO:0005886">
    <property type="term" value="C:plasma membrane"/>
    <property type="evidence" value="ECO:0007669"/>
    <property type="project" value="UniProtKB-SubCell"/>
</dbReference>
<keyword evidence="8" id="KW-0067">ATP-binding</keyword>
<dbReference type="PRINTS" id="PR00344">
    <property type="entry name" value="BCTRLSENSOR"/>
</dbReference>
<evidence type="ECO:0000256" key="5">
    <source>
        <dbReference type="ARBA" id="ARBA00022679"/>
    </source>
</evidence>
<dbReference type="GO" id="GO:0007234">
    <property type="term" value="P:osmosensory signaling via phosphorelay pathway"/>
    <property type="evidence" value="ECO:0007669"/>
    <property type="project" value="TreeGrafter"/>
</dbReference>
<dbReference type="Gene3D" id="1.10.287.130">
    <property type="match status" value="1"/>
</dbReference>
<keyword evidence="4" id="KW-0597">Phosphoprotein</keyword>
<organism evidence="13 14">
    <name type="scientific">Euzebya pacifica</name>
    <dbReference type="NCBI Taxonomy" id="1608957"/>
    <lineage>
        <taxon>Bacteria</taxon>
        <taxon>Bacillati</taxon>
        <taxon>Actinomycetota</taxon>
        <taxon>Nitriliruptoria</taxon>
        <taxon>Euzebyales</taxon>
    </lineage>
</organism>
<evidence type="ECO:0000259" key="12">
    <source>
        <dbReference type="PROSITE" id="PS50109"/>
    </source>
</evidence>
<dbReference type="AlphaFoldDB" id="A0A346XRV0"/>
<keyword evidence="6" id="KW-0547">Nucleotide-binding</keyword>
<comment type="catalytic activity">
    <reaction evidence="1">
        <text>ATP + protein L-histidine = ADP + protein N-phospho-L-histidine.</text>
        <dbReference type="EC" id="2.7.13.3"/>
    </reaction>
</comment>
<dbReference type="SMART" id="SM00387">
    <property type="entry name" value="HATPase_c"/>
    <property type="match status" value="1"/>
</dbReference>
<dbReference type="Pfam" id="PF00512">
    <property type="entry name" value="HisKA"/>
    <property type="match status" value="1"/>
</dbReference>
<proteinExistence type="predicted"/>
<evidence type="ECO:0000256" key="7">
    <source>
        <dbReference type="ARBA" id="ARBA00022777"/>
    </source>
</evidence>
<dbReference type="CDD" id="cd00075">
    <property type="entry name" value="HATPase"/>
    <property type="match status" value="1"/>
</dbReference>
<dbReference type="PANTHER" id="PTHR42878:SF7">
    <property type="entry name" value="SENSOR HISTIDINE KINASE GLRK"/>
    <property type="match status" value="1"/>
</dbReference>
<feature type="transmembrane region" description="Helical" evidence="11">
    <location>
        <begin position="30"/>
        <end position="50"/>
    </location>
</feature>
<dbReference type="PANTHER" id="PTHR42878">
    <property type="entry name" value="TWO-COMPONENT HISTIDINE KINASE"/>
    <property type="match status" value="1"/>
</dbReference>
<evidence type="ECO:0000256" key="9">
    <source>
        <dbReference type="ARBA" id="ARBA00023012"/>
    </source>
</evidence>
<dbReference type="InterPro" id="IPR003661">
    <property type="entry name" value="HisK_dim/P_dom"/>
</dbReference>
<keyword evidence="5" id="KW-0808">Transferase</keyword>
<dbReference type="Proteomes" id="UP000264006">
    <property type="component" value="Chromosome"/>
</dbReference>
<dbReference type="GO" id="GO:0030295">
    <property type="term" value="F:protein kinase activator activity"/>
    <property type="evidence" value="ECO:0007669"/>
    <property type="project" value="TreeGrafter"/>
</dbReference>
<evidence type="ECO:0000256" key="3">
    <source>
        <dbReference type="ARBA" id="ARBA00012438"/>
    </source>
</evidence>
<dbReference type="InterPro" id="IPR004358">
    <property type="entry name" value="Sig_transdc_His_kin-like_C"/>
</dbReference>
<dbReference type="GO" id="GO:0005524">
    <property type="term" value="F:ATP binding"/>
    <property type="evidence" value="ECO:0007669"/>
    <property type="project" value="UniProtKB-KW"/>
</dbReference>
<evidence type="ECO:0000256" key="8">
    <source>
        <dbReference type="ARBA" id="ARBA00022840"/>
    </source>
</evidence>
<dbReference type="InterPro" id="IPR036890">
    <property type="entry name" value="HATPase_C_sf"/>
</dbReference>
<keyword evidence="11" id="KW-0472">Membrane</keyword>
<comment type="subcellular location">
    <subcellularLocation>
        <location evidence="2">Cell membrane</location>
    </subcellularLocation>
</comment>
<feature type="transmembrane region" description="Helical" evidence="11">
    <location>
        <begin position="56"/>
        <end position="79"/>
    </location>
</feature>
<protein>
    <recommendedName>
        <fullName evidence="10">Sensor-like histidine kinase SenX3</fullName>
        <ecNumber evidence="3">2.7.13.3</ecNumber>
    </recommendedName>
</protein>
<evidence type="ECO:0000256" key="2">
    <source>
        <dbReference type="ARBA" id="ARBA00004236"/>
    </source>
</evidence>
<sequence length="421" mass="44993">MHWLMTTPDLPPSPAERRHADLLRSERTMLWVRTLAAVFALVQIITYSALPYPPGWAGASLGLVVVMAVVNMVVLALLMTRWASTLPRARGLALTTTALDVLVANGLVLAYSFDPGSAHWAILFLTPLLGAARFRLPGALIAWGGTAVLYTARQAFAADRFEDISFSPSSIGFRMGLALLVALVAGLLARDLARERERTAQALTEVARVDLLRARLVGSLAHDLRSPLTAINGALKAITPDQPAELQEQLVGLARRQGARLARVADGMIDLARVERGQLELELHPTDLAEVVAATLEALAPKEGEVSVAIPDGLMVEADPDRLDQILYNLIGNAMRHGRPPVEVTATEDGRAVTIAVTDQGKGVPTERQDGLFDAFTTSGSGGIGLGLWLVQELARAHGGEASYRATDHGGACFEVVLPRA</sequence>
<dbReference type="InterPro" id="IPR050351">
    <property type="entry name" value="BphY/WalK/GraS-like"/>
</dbReference>
<feature type="domain" description="Histidine kinase" evidence="12">
    <location>
        <begin position="219"/>
        <end position="421"/>
    </location>
</feature>
<name>A0A346XRV0_9ACTN</name>
<dbReference type="SUPFAM" id="SSF55874">
    <property type="entry name" value="ATPase domain of HSP90 chaperone/DNA topoisomerase II/histidine kinase"/>
    <property type="match status" value="1"/>
</dbReference>
<keyword evidence="11" id="KW-0812">Transmembrane</keyword>